<dbReference type="Proteomes" id="UP000712673">
    <property type="component" value="Unassembled WGS sequence"/>
</dbReference>
<organism evidence="2 3">
    <name type="scientific">Tectimicrobiota bacterium</name>
    <dbReference type="NCBI Taxonomy" id="2528274"/>
    <lineage>
        <taxon>Bacteria</taxon>
        <taxon>Pseudomonadati</taxon>
        <taxon>Nitrospinota/Tectimicrobiota group</taxon>
        <taxon>Candidatus Tectimicrobiota</taxon>
    </lineage>
</organism>
<dbReference type="Pfam" id="PF01979">
    <property type="entry name" value="Amidohydro_1"/>
    <property type="match status" value="1"/>
</dbReference>
<dbReference type="GO" id="GO:0016810">
    <property type="term" value="F:hydrolase activity, acting on carbon-nitrogen (but not peptide) bonds"/>
    <property type="evidence" value="ECO:0007669"/>
    <property type="project" value="InterPro"/>
</dbReference>
<dbReference type="PANTHER" id="PTHR43135">
    <property type="entry name" value="ALPHA-D-RIBOSE 1-METHYLPHOSPHONATE 5-TRIPHOSPHATE DIPHOSPHATASE"/>
    <property type="match status" value="1"/>
</dbReference>
<name>A0A937W875_UNCTE</name>
<dbReference type="Gene3D" id="2.30.40.10">
    <property type="entry name" value="Urease, subunit C, domain 1"/>
    <property type="match status" value="1"/>
</dbReference>
<dbReference type="AlphaFoldDB" id="A0A937W875"/>
<dbReference type="Gene3D" id="3.20.20.140">
    <property type="entry name" value="Metal-dependent hydrolases"/>
    <property type="match status" value="1"/>
</dbReference>
<reference evidence="2" key="1">
    <citation type="submission" date="2019-03" db="EMBL/GenBank/DDBJ databases">
        <title>Lake Tanganyika Metagenome-Assembled Genomes (MAGs).</title>
        <authorList>
            <person name="Tran P."/>
        </authorList>
    </citation>
    <scope>NUCLEOTIDE SEQUENCE</scope>
    <source>
        <strain evidence="2">K_DeepCast_65m_m2_066</strain>
    </source>
</reference>
<feature type="domain" description="Amidohydrolase-related" evidence="1">
    <location>
        <begin position="7"/>
        <end position="74"/>
    </location>
</feature>
<evidence type="ECO:0000313" key="3">
    <source>
        <dbReference type="Proteomes" id="UP000712673"/>
    </source>
</evidence>
<dbReference type="InterPro" id="IPR011059">
    <property type="entry name" value="Metal-dep_hydrolase_composite"/>
</dbReference>
<evidence type="ECO:0000259" key="1">
    <source>
        <dbReference type="Pfam" id="PF01979"/>
    </source>
</evidence>
<proteinExistence type="predicted"/>
<dbReference type="InterPro" id="IPR051781">
    <property type="entry name" value="Metallo-dep_Hydrolase"/>
</dbReference>
<dbReference type="InterPro" id="IPR006680">
    <property type="entry name" value="Amidohydro-rel"/>
</dbReference>
<comment type="caution">
    <text evidence="2">The sequence shown here is derived from an EMBL/GenBank/DDBJ whole genome shotgun (WGS) entry which is preliminary data.</text>
</comment>
<gene>
    <name evidence="2" type="ORF">FJZ47_24680</name>
</gene>
<dbReference type="SUPFAM" id="SSF51338">
    <property type="entry name" value="Composite domain of metallo-dependent hydrolases"/>
    <property type="match status" value="1"/>
</dbReference>
<dbReference type="EMBL" id="VGLS01001134">
    <property type="protein sequence ID" value="MBM3226975.1"/>
    <property type="molecule type" value="Genomic_DNA"/>
</dbReference>
<dbReference type="PANTHER" id="PTHR43135:SF3">
    <property type="entry name" value="ALPHA-D-RIBOSE 1-METHYLPHOSPHONATE 5-TRIPHOSPHATE DIPHOSPHATASE"/>
    <property type="match status" value="1"/>
</dbReference>
<feature type="non-terminal residue" evidence="2">
    <location>
        <position position="1"/>
    </location>
</feature>
<accession>A0A937W875</accession>
<protein>
    <submittedName>
        <fullName evidence="2">Amidohydrolase family protein</fullName>
    </submittedName>
</protein>
<sequence length="94" mass="9751">AEILVRYGGYSPLEAIVACTKNTAFAVGLADDVGVLEPGKLADVILLKRDPLEDIRVLQGGTHLAMVIKDGQIVPLQALDGQAEAVTLCPPGAS</sequence>
<evidence type="ECO:0000313" key="2">
    <source>
        <dbReference type="EMBL" id="MBM3226975.1"/>
    </source>
</evidence>